<feature type="chain" id="PRO_5040439847" evidence="2">
    <location>
        <begin position="21"/>
        <end position="427"/>
    </location>
</feature>
<accession>A0A9P3UPI0</accession>
<dbReference type="SUPFAM" id="SSF48208">
    <property type="entry name" value="Six-hairpin glycosidases"/>
    <property type="match status" value="1"/>
</dbReference>
<keyword evidence="1 3" id="KW-0378">Hydrolase</keyword>
<organism evidence="3 4">
    <name type="scientific">Lyophyllum shimeji</name>
    <name type="common">Hon-shimeji</name>
    <name type="synonym">Tricholoma shimeji</name>
    <dbReference type="NCBI Taxonomy" id="47721"/>
    <lineage>
        <taxon>Eukaryota</taxon>
        <taxon>Fungi</taxon>
        <taxon>Dikarya</taxon>
        <taxon>Basidiomycota</taxon>
        <taxon>Agaricomycotina</taxon>
        <taxon>Agaricomycetes</taxon>
        <taxon>Agaricomycetidae</taxon>
        <taxon>Agaricales</taxon>
        <taxon>Tricholomatineae</taxon>
        <taxon>Lyophyllaceae</taxon>
        <taxon>Lyophyllum</taxon>
    </lineage>
</organism>
<gene>
    <name evidence="3" type="ORF">LshimejAT787_0601720</name>
</gene>
<evidence type="ECO:0000313" key="3">
    <source>
        <dbReference type="EMBL" id="GLB39010.1"/>
    </source>
</evidence>
<name>A0A9P3UPI0_LYOSH</name>
<protein>
    <submittedName>
        <fullName evidence="3">Glycosyl hydrolase family 88</fullName>
    </submittedName>
</protein>
<dbReference type="Pfam" id="PF07470">
    <property type="entry name" value="Glyco_hydro_88"/>
    <property type="match status" value="1"/>
</dbReference>
<dbReference type="InterPro" id="IPR010905">
    <property type="entry name" value="Glyco_hydro_88"/>
</dbReference>
<evidence type="ECO:0000256" key="1">
    <source>
        <dbReference type="ARBA" id="ARBA00022801"/>
    </source>
</evidence>
<evidence type="ECO:0000313" key="4">
    <source>
        <dbReference type="Proteomes" id="UP001063166"/>
    </source>
</evidence>
<proteinExistence type="predicted"/>
<dbReference type="AlphaFoldDB" id="A0A9P3UPI0"/>
<reference evidence="3" key="1">
    <citation type="submission" date="2022-07" db="EMBL/GenBank/DDBJ databases">
        <title>The genome of Lyophyllum shimeji provides insight into the initial evolution of ectomycorrhizal fungal genome.</title>
        <authorList>
            <person name="Kobayashi Y."/>
            <person name="Shibata T."/>
            <person name="Hirakawa H."/>
            <person name="Shigenobu S."/>
            <person name="Nishiyama T."/>
            <person name="Yamada A."/>
            <person name="Hasebe M."/>
            <person name="Kawaguchi M."/>
        </authorList>
    </citation>
    <scope>NUCLEOTIDE SEQUENCE</scope>
    <source>
        <strain evidence="3">AT787</strain>
    </source>
</reference>
<feature type="signal peptide" evidence="2">
    <location>
        <begin position="1"/>
        <end position="20"/>
    </location>
</feature>
<evidence type="ECO:0000256" key="2">
    <source>
        <dbReference type="SAM" id="SignalP"/>
    </source>
</evidence>
<dbReference type="GO" id="GO:0016787">
    <property type="term" value="F:hydrolase activity"/>
    <property type="evidence" value="ECO:0007669"/>
    <property type="project" value="UniProtKB-KW"/>
</dbReference>
<dbReference type="GO" id="GO:0005975">
    <property type="term" value="P:carbohydrate metabolic process"/>
    <property type="evidence" value="ECO:0007669"/>
    <property type="project" value="InterPro"/>
</dbReference>
<dbReference type="Proteomes" id="UP001063166">
    <property type="component" value="Unassembled WGS sequence"/>
</dbReference>
<dbReference type="OrthoDB" id="4138492at2759"/>
<dbReference type="InterPro" id="IPR008928">
    <property type="entry name" value="6-hairpin_glycosidase_sf"/>
</dbReference>
<dbReference type="InterPro" id="IPR012341">
    <property type="entry name" value="6hp_glycosidase-like_sf"/>
</dbReference>
<dbReference type="Gene3D" id="1.50.10.10">
    <property type="match status" value="1"/>
</dbReference>
<keyword evidence="2" id="KW-0732">Signal</keyword>
<sequence length="427" mass="45708">MHFRTPLVTLVALAVHRSYAAPRAFSRRGQGGNPIPFSPGYPVQLVVDLAQNISSHSWEFGTATETLLELYNPELSIFGAFPFEAAKKLGDGQTLPRGLAYAQEKIVIGTGPNALSDGDGAVGDPASLGVGAVLLGKRSGNEKFAAAAKATVDYVTTGAPRAPNGAISHRVAYVELWADFIYMVPPFLAYYAADTANITLLREAVNQCQLYRDSLQANDFSSFSGLWHHIEGPVNQDLGLWSTGNAWAAAGMTRVLATVLKAPFLKSTDNSDWRGGAVLQLTSLIKEIVDGAIDAGADSYEGGLAKNYFDQPKWFGETSGSSLLAATVYRMAVLSPGVFGLDGVNGKYVKWAEGIRKTLGSQFVDSNSGETLDHVDRVNGTVRPAVNPLGWGDTKPWMTGSPEGQSFATLLYAAWRDCVFASVCERD</sequence>
<dbReference type="EMBL" id="BRPK01000006">
    <property type="protein sequence ID" value="GLB39010.1"/>
    <property type="molecule type" value="Genomic_DNA"/>
</dbReference>
<comment type="caution">
    <text evidence="3">The sequence shown here is derived from an EMBL/GenBank/DDBJ whole genome shotgun (WGS) entry which is preliminary data.</text>
</comment>
<keyword evidence="4" id="KW-1185">Reference proteome</keyword>
<dbReference type="PANTHER" id="PTHR41814">
    <property type="entry name" value="EXPRESSED PROTEIN"/>
    <property type="match status" value="1"/>
</dbReference>
<dbReference type="PANTHER" id="PTHR41814:SF1">
    <property type="entry name" value="CELLULASE"/>
    <property type="match status" value="1"/>
</dbReference>